<keyword evidence="4" id="KW-1185">Reference proteome</keyword>
<protein>
    <submittedName>
        <fullName evidence="3">Uncharacterized protein</fullName>
    </submittedName>
</protein>
<dbReference type="Proteomes" id="UP000481858">
    <property type="component" value="Unassembled WGS sequence"/>
</dbReference>
<dbReference type="AlphaFoldDB" id="A0A7C8MRG2"/>
<name>A0A7C8MRG2_9PEZI</name>
<feature type="domain" description="DUF8212" evidence="2">
    <location>
        <begin position="287"/>
        <end position="349"/>
    </location>
</feature>
<evidence type="ECO:0000313" key="3">
    <source>
        <dbReference type="EMBL" id="KAF2968608.1"/>
    </source>
</evidence>
<dbReference type="InterPro" id="IPR010730">
    <property type="entry name" value="HET"/>
</dbReference>
<dbReference type="Pfam" id="PF06985">
    <property type="entry name" value="HET"/>
    <property type="match status" value="1"/>
</dbReference>
<evidence type="ECO:0000313" key="4">
    <source>
        <dbReference type="Proteomes" id="UP000481858"/>
    </source>
</evidence>
<dbReference type="PANTHER" id="PTHR10622:SF12">
    <property type="entry name" value="HET DOMAIN-CONTAINING PROTEIN"/>
    <property type="match status" value="1"/>
</dbReference>
<evidence type="ECO:0000259" key="2">
    <source>
        <dbReference type="Pfam" id="PF26640"/>
    </source>
</evidence>
<dbReference type="EMBL" id="WUBL01000048">
    <property type="protein sequence ID" value="KAF2968608.1"/>
    <property type="molecule type" value="Genomic_DNA"/>
</dbReference>
<dbReference type="Pfam" id="PF26640">
    <property type="entry name" value="DUF8212"/>
    <property type="match status" value="1"/>
</dbReference>
<comment type="caution">
    <text evidence="3">The sequence shown here is derived from an EMBL/GenBank/DDBJ whole genome shotgun (WGS) entry which is preliminary data.</text>
</comment>
<gene>
    <name evidence="3" type="ORF">GQX73_g5009</name>
</gene>
<evidence type="ECO:0000259" key="1">
    <source>
        <dbReference type="Pfam" id="PF06985"/>
    </source>
</evidence>
<accession>A0A7C8MRG2</accession>
<reference evidence="3 4" key="1">
    <citation type="submission" date="2019-12" db="EMBL/GenBank/DDBJ databases">
        <title>Draft genome sequence of the ascomycete Xylaria multiplex DSM 110363.</title>
        <authorList>
            <person name="Buettner E."/>
            <person name="Kellner H."/>
        </authorList>
    </citation>
    <scope>NUCLEOTIDE SEQUENCE [LARGE SCALE GENOMIC DNA]</scope>
    <source>
        <strain evidence="3 4">DSM 110363</strain>
    </source>
</reference>
<dbReference type="PANTHER" id="PTHR10622">
    <property type="entry name" value="HET DOMAIN-CONTAINING PROTEIN"/>
    <property type="match status" value="1"/>
</dbReference>
<feature type="domain" description="Heterokaryon incompatibility" evidence="1">
    <location>
        <begin position="127"/>
        <end position="177"/>
    </location>
</feature>
<dbReference type="OrthoDB" id="674604at2759"/>
<organism evidence="3 4">
    <name type="scientific">Xylaria multiplex</name>
    <dbReference type="NCBI Taxonomy" id="323545"/>
    <lineage>
        <taxon>Eukaryota</taxon>
        <taxon>Fungi</taxon>
        <taxon>Dikarya</taxon>
        <taxon>Ascomycota</taxon>
        <taxon>Pezizomycotina</taxon>
        <taxon>Sordariomycetes</taxon>
        <taxon>Xylariomycetidae</taxon>
        <taxon>Xylariales</taxon>
        <taxon>Xylariaceae</taxon>
        <taxon>Xylaria</taxon>
    </lineage>
</organism>
<dbReference type="InterPro" id="IPR058525">
    <property type="entry name" value="DUF8212"/>
</dbReference>
<proteinExistence type="predicted"/>
<sequence length="411" mass="46147">MRLLNVETLQLKSFLNEETRPPYAILSHTWLSDTEEVTFEDLLGYYKAVAQEKLLVATSIPPRARSKKTLPSRVGFKKILPSRARPKKILPSRARSNRIIASRAGFKKILASRAGSKKIQGYCNIVARGRNLKWAWIDTCCIDKRSSAELSEAINSMFKWYRDAKQCYVFLRDVTGSQYDPSFQKSKWFTRGWTLQELIAPKKLSFYNKNWRLIGKMHEDLKLCGVVSSITLIPVAFLRGAPLTDACVAKRMSWASKRQTTRPEDKAYCLLGIFDVNMPLLYGEGSKAFIRLQEEIINHIYDDSILAWGTVNAGTPPLFRQVLDPEAHSSDQGALATSPEDFEDCGDFEKALGFFQAQNNPDFQITTAGVKLGVDIFMGAPYALCKGEACGAMDQDGALLLPRPDAAIRLL</sequence>
<dbReference type="InParanoid" id="A0A7C8MRG2"/>